<dbReference type="Proteomes" id="UP000001508">
    <property type="component" value="Chromosome"/>
</dbReference>
<dbReference type="InParanoid" id="D6Z671"/>
<dbReference type="RefSeq" id="WP_013164353.1">
    <property type="nucleotide sequence ID" value="NC_014216.1"/>
</dbReference>
<keyword evidence="2" id="KW-1185">Reference proteome</keyword>
<dbReference type="EMBL" id="CP001940">
    <property type="protein sequence ID" value="ADH86836.1"/>
    <property type="molecule type" value="Genomic_DNA"/>
</dbReference>
<evidence type="ECO:0000313" key="2">
    <source>
        <dbReference type="Proteomes" id="UP000001508"/>
    </source>
</evidence>
<protein>
    <recommendedName>
        <fullName evidence="3">DUF1819 family protein</fullName>
    </recommendedName>
</protein>
<accession>D6Z671</accession>
<dbReference type="HOGENOM" id="CLU_083027_0_0_7"/>
<dbReference type="eggNOG" id="ENOG502Z847">
    <property type="taxonomic scope" value="Bacteria"/>
</dbReference>
<reference evidence="2" key="1">
    <citation type="submission" date="2010-02" db="EMBL/GenBank/DDBJ databases">
        <title>Complete sequence of Desulfurivibrio alkaliphilus AHT2.</title>
        <authorList>
            <consortium name="US DOE Joint Genome Institute"/>
            <person name="Pitluck S."/>
            <person name="Chertkov O."/>
            <person name="Detter J.C."/>
            <person name="Han C."/>
            <person name="Tapia R."/>
            <person name="Larimer F."/>
            <person name="Land M."/>
            <person name="Hauser L."/>
            <person name="Kyrpides N."/>
            <person name="Mikhailova N."/>
            <person name="Sorokin D.Y."/>
            <person name="Muyzer G."/>
            <person name="Woyke T."/>
        </authorList>
    </citation>
    <scope>NUCLEOTIDE SEQUENCE [LARGE SCALE GENOMIC DNA]</scope>
    <source>
        <strain evidence="2">DSM 19089 / UNIQEM U267 / AHT2</strain>
    </source>
</reference>
<dbReference type="OrthoDB" id="69057at2"/>
<name>D6Z671_DESAT</name>
<sequence>MTRKKDNLASFGFAFPAGSPHVSRTMMLAELTLLLDYVQDPAASRADYIQAIVEDNCLNKRTERNRLISKRYLLELYALDHELLLFRALLFYWRRDPAGRPLLALLCAYARDSLLRASSRYILPLPAGAAVTRESTEEFLDSLAPGRYSPGKLASNAKNINSTWTQSGHLRGRTNKKRSHPTTTSGPLAYALLLAYLTGVRGSSLFHGEYVKLLDCSFDRAVALAQEASQRGWLVCKRVGDVIEVLFPNLINEQEMGWLREQG</sequence>
<dbReference type="AlphaFoldDB" id="D6Z671"/>
<evidence type="ECO:0000313" key="1">
    <source>
        <dbReference type="EMBL" id="ADH86836.1"/>
    </source>
</evidence>
<evidence type="ECO:0008006" key="3">
    <source>
        <dbReference type="Google" id="ProtNLM"/>
    </source>
</evidence>
<dbReference type="KEGG" id="dak:DaAHT2_2167"/>
<dbReference type="STRING" id="589865.DaAHT2_2167"/>
<proteinExistence type="predicted"/>
<gene>
    <name evidence="1" type="ordered locus">DaAHT2_2167</name>
</gene>
<organism evidence="1 2">
    <name type="scientific">Desulfurivibrio alkaliphilus (strain DSM 19089 / UNIQEM U267 / AHT2)</name>
    <dbReference type="NCBI Taxonomy" id="589865"/>
    <lineage>
        <taxon>Bacteria</taxon>
        <taxon>Pseudomonadati</taxon>
        <taxon>Thermodesulfobacteriota</taxon>
        <taxon>Desulfobulbia</taxon>
        <taxon>Desulfobulbales</taxon>
        <taxon>Desulfobulbaceae</taxon>
        <taxon>Desulfurivibrio</taxon>
    </lineage>
</organism>